<feature type="transmembrane region" description="Helical" evidence="1">
    <location>
        <begin position="235"/>
        <end position="261"/>
    </location>
</feature>
<keyword evidence="3" id="KW-1185">Reference proteome</keyword>
<dbReference type="Proteomes" id="UP001244341">
    <property type="component" value="Chromosome 8b"/>
</dbReference>
<organism evidence="2 3">
    <name type="scientific">Tetradesmus obliquus</name>
    <name type="common">Green alga</name>
    <name type="synonym">Acutodesmus obliquus</name>
    <dbReference type="NCBI Taxonomy" id="3088"/>
    <lineage>
        <taxon>Eukaryota</taxon>
        <taxon>Viridiplantae</taxon>
        <taxon>Chlorophyta</taxon>
        <taxon>core chlorophytes</taxon>
        <taxon>Chlorophyceae</taxon>
        <taxon>CS clade</taxon>
        <taxon>Sphaeropleales</taxon>
        <taxon>Scenedesmaceae</taxon>
        <taxon>Tetradesmus</taxon>
    </lineage>
</organism>
<evidence type="ECO:0000313" key="2">
    <source>
        <dbReference type="EMBL" id="WIA17482.1"/>
    </source>
</evidence>
<feature type="transmembrane region" description="Helical" evidence="1">
    <location>
        <begin position="153"/>
        <end position="174"/>
    </location>
</feature>
<accession>A0ABY8U7R8</accession>
<keyword evidence="1" id="KW-0472">Membrane</keyword>
<evidence type="ECO:0008006" key="4">
    <source>
        <dbReference type="Google" id="ProtNLM"/>
    </source>
</evidence>
<protein>
    <recommendedName>
        <fullName evidence="4">Glycerophosphocholine acyltransferase 1</fullName>
    </recommendedName>
</protein>
<sequence>MTSSSNDAEPARQGRHESQVLLTHLNRAFWSDQSRLKRLVAWDTQVAFFFAFIVFALSLNYSTKPEKGMDVPRFTKVFIIPLLYINAWLATLLLAPAFYARYRIPIVLAVRLLTGYTAGSISADTKDLIHTTMTRGDPLGFGLKISMNAMPPMMVVEVAVLQLPFLLQAAAVLYKCARLMYGAFPAEMVHWGNNHTVLASAVKLTHIWASLIQPTGSAEMLLLPQHPRLAGRSSAVLLSMCTMLATLTLLLWWLAFLVQWLELRAWLDARLKQAEGRDGLAAGSSSSNTVIGGVPVPTERLVSLQSSKAAELLLKPAPGIAGIIMLSLLHLSLLSLLCNVALLAAHGVVYWLMPALLNDAEFDAFYPLAPSVR</sequence>
<feature type="transmembrane region" description="Helical" evidence="1">
    <location>
        <begin position="39"/>
        <end position="58"/>
    </location>
</feature>
<evidence type="ECO:0000256" key="1">
    <source>
        <dbReference type="SAM" id="Phobius"/>
    </source>
</evidence>
<keyword evidence="1" id="KW-1133">Transmembrane helix</keyword>
<keyword evidence="1" id="KW-0812">Transmembrane</keyword>
<dbReference type="EMBL" id="CP126215">
    <property type="protein sequence ID" value="WIA17482.1"/>
    <property type="molecule type" value="Genomic_DNA"/>
</dbReference>
<feature type="transmembrane region" description="Helical" evidence="1">
    <location>
        <begin position="320"/>
        <end position="353"/>
    </location>
</feature>
<feature type="transmembrane region" description="Helical" evidence="1">
    <location>
        <begin position="78"/>
        <end position="99"/>
    </location>
</feature>
<gene>
    <name evidence="2" type="ORF">OEZ85_014321</name>
</gene>
<proteinExistence type="predicted"/>
<evidence type="ECO:0000313" key="3">
    <source>
        <dbReference type="Proteomes" id="UP001244341"/>
    </source>
</evidence>
<reference evidence="2 3" key="1">
    <citation type="submission" date="2023-05" db="EMBL/GenBank/DDBJ databases">
        <title>A 100% complete, gapless, phased diploid assembly of the Scenedesmus obliquus UTEX 3031 genome.</title>
        <authorList>
            <person name="Biondi T.C."/>
            <person name="Hanschen E.R."/>
            <person name="Kwon T."/>
            <person name="Eng W."/>
            <person name="Kruse C.P.S."/>
            <person name="Koehler S.I."/>
            <person name="Kunde Y."/>
            <person name="Gleasner C.D."/>
            <person name="You Mak K.T."/>
            <person name="Polle J."/>
            <person name="Hovde B.T."/>
            <person name="Starkenburg S.R."/>
        </authorList>
    </citation>
    <scope>NUCLEOTIDE SEQUENCE [LARGE SCALE GENOMIC DNA]</scope>
    <source>
        <strain evidence="2 3">DOE0152z</strain>
    </source>
</reference>
<name>A0ABY8U7R8_TETOB</name>